<evidence type="ECO:0000256" key="1">
    <source>
        <dbReference type="ARBA" id="ARBA00007447"/>
    </source>
</evidence>
<proteinExistence type="inferred from homology"/>
<feature type="domain" description="Peptidase A1" evidence="7">
    <location>
        <begin position="52"/>
        <end position="144"/>
    </location>
</feature>
<dbReference type="OrthoDB" id="771136at2759"/>
<evidence type="ECO:0000256" key="5">
    <source>
        <dbReference type="PIRSR" id="PIRSR601461-2"/>
    </source>
</evidence>
<dbReference type="AlphaFoldDB" id="A0A812PYE5"/>
<evidence type="ECO:0000256" key="6">
    <source>
        <dbReference type="SAM" id="SignalP"/>
    </source>
</evidence>
<keyword evidence="2" id="KW-0645">Protease</keyword>
<evidence type="ECO:0000313" key="9">
    <source>
        <dbReference type="Proteomes" id="UP000601435"/>
    </source>
</evidence>
<dbReference type="InterPro" id="IPR033121">
    <property type="entry name" value="PEPTIDASE_A1"/>
</dbReference>
<keyword evidence="6" id="KW-0732">Signal</keyword>
<evidence type="ECO:0000259" key="7">
    <source>
        <dbReference type="PROSITE" id="PS51767"/>
    </source>
</evidence>
<name>A0A812PYE5_9DINO</name>
<gene>
    <name evidence="8" type="primary">CYM</name>
    <name evidence="8" type="ORF">SNEC2469_LOCUS10364</name>
</gene>
<dbReference type="Gene3D" id="2.40.70.10">
    <property type="entry name" value="Acid Proteases"/>
    <property type="match status" value="1"/>
</dbReference>
<dbReference type="EMBL" id="CAJNJA010016526">
    <property type="protein sequence ID" value="CAE7382771.1"/>
    <property type="molecule type" value="Genomic_DNA"/>
</dbReference>
<comment type="similarity">
    <text evidence="1">Belongs to the peptidase A1 family.</text>
</comment>
<evidence type="ECO:0000256" key="3">
    <source>
        <dbReference type="ARBA" id="ARBA00022750"/>
    </source>
</evidence>
<comment type="caution">
    <text evidence="8">The sequence shown here is derived from an EMBL/GenBank/DDBJ whole genome shotgun (WGS) entry which is preliminary data.</text>
</comment>
<accession>A0A812PYE5</accession>
<dbReference type="InterPro" id="IPR001461">
    <property type="entry name" value="Aspartic_peptidase_A1"/>
</dbReference>
<keyword evidence="3" id="KW-0064">Aspartyl protease</keyword>
<dbReference type="PROSITE" id="PS51767">
    <property type="entry name" value="PEPTIDASE_A1"/>
    <property type="match status" value="1"/>
</dbReference>
<sequence length="144" mass="15758">MQSPAAFLAFLAALLATTTATSDLESLFMVPLQKQYVPIRRDGSVVSYKTAYSGQIYVGFRETQNFSVVFDTGSGHFFLPSVECSSESCRSHRKYDVKRSSTAKFVDHDGAPAESSDDEVAISFGTGSIRGNFVEELVCFSEPK</sequence>
<feature type="signal peptide" evidence="6">
    <location>
        <begin position="1"/>
        <end position="20"/>
    </location>
</feature>
<evidence type="ECO:0000256" key="2">
    <source>
        <dbReference type="ARBA" id="ARBA00022670"/>
    </source>
</evidence>
<dbReference type="PANTHER" id="PTHR47966:SF51">
    <property type="entry name" value="BETA-SITE APP-CLEAVING ENZYME, ISOFORM A-RELATED"/>
    <property type="match status" value="1"/>
</dbReference>
<dbReference type="Pfam" id="PF00026">
    <property type="entry name" value="Asp"/>
    <property type="match status" value="1"/>
</dbReference>
<dbReference type="Proteomes" id="UP000601435">
    <property type="component" value="Unassembled WGS sequence"/>
</dbReference>
<keyword evidence="4" id="KW-0378">Hydrolase</keyword>
<dbReference type="SUPFAM" id="SSF50630">
    <property type="entry name" value="Acid proteases"/>
    <property type="match status" value="1"/>
</dbReference>
<dbReference type="InterPro" id="IPR021109">
    <property type="entry name" value="Peptidase_aspartic_dom_sf"/>
</dbReference>
<keyword evidence="9" id="KW-1185">Reference proteome</keyword>
<feature type="disulfide bond" evidence="5">
    <location>
        <begin position="84"/>
        <end position="89"/>
    </location>
</feature>
<dbReference type="GO" id="GO:0004190">
    <property type="term" value="F:aspartic-type endopeptidase activity"/>
    <property type="evidence" value="ECO:0007669"/>
    <property type="project" value="UniProtKB-KW"/>
</dbReference>
<evidence type="ECO:0000313" key="8">
    <source>
        <dbReference type="EMBL" id="CAE7382771.1"/>
    </source>
</evidence>
<dbReference type="GO" id="GO:0006508">
    <property type="term" value="P:proteolysis"/>
    <property type="evidence" value="ECO:0007669"/>
    <property type="project" value="UniProtKB-KW"/>
</dbReference>
<feature type="chain" id="PRO_5032677512" evidence="6">
    <location>
        <begin position="21"/>
        <end position="144"/>
    </location>
</feature>
<evidence type="ECO:0000256" key="4">
    <source>
        <dbReference type="ARBA" id="ARBA00022801"/>
    </source>
</evidence>
<keyword evidence="5" id="KW-1015">Disulfide bond</keyword>
<organism evidence="8 9">
    <name type="scientific">Symbiodinium necroappetens</name>
    <dbReference type="NCBI Taxonomy" id="1628268"/>
    <lineage>
        <taxon>Eukaryota</taxon>
        <taxon>Sar</taxon>
        <taxon>Alveolata</taxon>
        <taxon>Dinophyceae</taxon>
        <taxon>Suessiales</taxon>
        <taxon>Symbiodiniaceae</taxon>
        <taxon>Symbiodinium</taxon>
    </lineage>
</organism>
<dbReference type="PANTHER" id="PTHR47966">
    <property type="entry name" value="BETA-SITE APP-CLEAVING ENZYME, ISOFORM A-RELATED"/>
    <property type="match status" value="1"/>
</dbReference>
<protein>
    <submittedName>
        <fullName evidence="8">CYM protein</fullName>
    </submittedName>
</protein>
<feature type="non-terminal residue" evidence="8">
    <location>
        <position position="144"/>
    </location>
</feature>
<reference evidence="8" key="1">
    <citation type="submission" date="2021-02" db="EMBL/GenBank/DDBJ databases">
        <authorList>
            <person name="Dougan E. K."/>
            <person name="Rhodes N."/>
            <person name="Thang M."/>
            <person name="Chan C."/>
        </authorList>
    </citation>
    <scope>NUCLEOTIDE SEQUENCE</scope>
</reference>